<keyword evidence="8" id="KW-1133">Transmembrane helix</keyword>
<feature type="binding site" evidence="7">
    <location>
        <position position="98"/>
    </location>
    <ligand>
        <name>Zn(2+)</name>
        <dbReference type="ChEBI" id="CHEBI:29105"/>
    </ligand>
</feature>
<dbReference type="AlphaFoldDB" id="A0A5B9QA98"/>
<keyword evidence="3 7" id="KW-0479">Metal-binding</keyword>
<dbReference type="Proteomes" id="UP000323917">
    <property type="component" value="Chromosome"/>
</dbReference>
<dbReference type="EMBL" id="CP042913">
    <property type="protein sequence ID" value="QEG34555.1"/>
    <property type="molecule type" value="Genomic_DNA"/>
</dbReference>
<evidence type="ECO:0000256" key="8">
    <source>
        <dbReference type="SAM" id="Phobius"/>
    </source>
</evidence>
<comment type="cofactor">
    <cofactor evidence="7">
        <name>Zn(2+)</name>
        <dbReference type="ChEBI" id="CHEBI:29105"/>
    </cofactor>
    <text evidence="7">Binds 1 zinc ion per subunit.</text>
</comment>
<reference evidence="9 10" key="1">
    <citation type="submission" date="2019-08" db="EMBL/GenBank/DDBJ databases">
        <title>Deep-cultivation of Planctomycetes and their phenomic and genomic characterization uncovers novel biology.</title>
        <authorList>
            <person name="Wiegand S."/>
            <person name="Jogler M."/>
            <person name="Boedeker C."/>
            <person name="Pinto D."/>
            <person name="Vollmers J."/>
            <person name="Rivas-Marin E."/>
            <person name="Kohn T."/>
            <person name="Peeters S.H."/>
            <person name="Heuer A."/>
            <person name="Rast P."/>
            <person name="Oberbeckmann S."/>
            <person name="Bunk B."/>
            <person name="Jeske O."/>
            <person name="Meyerdierks A."/>
            <person name="Storesund J.E."/>
            <person name="Kallscheuer N."/>
            <person name="Luecker S."/>
            <person name="Lage O.M."/>
            <person name="Pohl T."/>
            <person name="Merkel B.J."/>
            <person name="Hornburger P."/>
            <person name="Mueller R.-W."/>
            <person name="Bruemmer F."/>
            <person name="Labrenz M."/>
            <person name="Spormann A.M."/>
            <person name="Op den Camp H."/>
            <person name="Overmann J."/>
            <person name="Amann R."/>
            <person name="Jetten M.S.M."/>
            <person name="Mascher T."/>
            <person name="Medema M.H."/>
            <person name="Devos D.P."/>
            <person name="Kaster A.-K."/>
            <person name="Ovreas L."/>
            <person name="Rohde M."/>
            <person name="Galperin M.Y."/>
            <person name="Jogler C."/>
        </authorList>
    </citation>
    <scope>NUCLEOTIDE SEQUENCE [LARGE SCALE GENOMIC DNA]</scope>
    <source>
        <strain evidence="9 10">Pr1d</strain>
    </source>
</reference>
<sequence>MKKFVKGVCQFQQDTFTSQQLLLEGLANGQQPLALFITCSVSRIVPNLITKTDPGELFIVRNAGNFVPAYGTVARGEASTFKYAIGVLNIKDIIICGHSQCAALNGLLPPDQLPDLPAVNSRFGQAESTARIIKENDSHITDSQTLLTAAVEINVLVQLESLRTYPTVAWALNRGDVRLHGWVYKFETGQVFFYQPDQEHFVPLDEAALGPRSEQAFCIPFDLSRFHLFFWSPCMSSKHSASTPLLRRVAQDHESQICFGAALICLGIGLCGLVLNMFFTLPASLDALFVTSVFFGLLGTVRAAHLQGEYSSGRLDLPREDSATHDQEKIRSAA</sequence>
<evidence type="ECO:0000256" key="2">
    <source>
        <dbReference type="ARBA" id="ARBA00012925"/>
    </source>
</evidence>
<dbReference type="SUPFAM" id="SSF53056">
    <property type="entry name" value="beta-carbonic anhydrase, cab"/>
    <property type="match status" value="1"/>
</dbReference>
<dbReference type="PANTHER" id="PTHR11002">
    <property type="entry name" value="CARBONIC ANHYDRASE"/>
    <property type="match status" value="1"/>
</dbReference>
<accession>A0A5B9QA98</accession>
<dbReference type="InterPro" id="IPR001765">
    <property type="entry name" value="Carbonic_anhydrase"/>
</dbReference>
<dbReference type="KEGG" id="bgok:Pr1d_18350"/>
<dbReference type="InterPro" id="IPR036874">
    <property type="entry name" value="Carbonic_anhydrase_sf"/>
</dbReference>
<feature type="binding site" evidence="7">
    <location>
        <position position="101"/>
    </location>
    <ligand>
        <name>Zn(2+)</name>
        <dbReference type="ChEBI" id="CHEBI:29105"/>
    </ligand>
</feature>
<feature type="transmembrane region" description="Helical" evidence="8">
    <location>
        <begin position="257"/>
        <end position="279"/>
    </location>
</feature>
<evidence type="ECO:0000256" key="4">
    <source>
        <dbReference type="ARBA" id="ARBA00022833"/>
    </source>
</evidence>
<evidence type="ECO:0000313" key="9">
    <source>
        <dbReference type="EMBL" id="QEG34555.1"/>
    </source>
</evidence>
<feature type="transmembrane region" description="Helical" evidence="8">
    <location>
        <begin position="285"/>
        <end position="304"/>
    </location>
</feature>
<dbReference type="Pfam" id="PF00484">
    <property type="entry name" value="Pro_CA"/>
    <property type="match status" value="1"/>
</dbReference>
<evidence type="ECO:0000256" key="5">
    <source>
        <dbReference type="ARBA" id="ARBA00023239"/>
    </source>
</evidence>
<evidence type="ECO:0000256" key="1">
    <source>
        <dbReference type="ARBA" id="ARBA00006217"/>
    </source>
</evidence>
<name>A0A5B9QA98_9BACT</name>
<dbReference type="Gene3D" id="3.40.1050.10">
    <property type="entry name" value="Carbonic anhydrase"/>
    <property type="match status" value="1"/>
</dbReference>
<keyword evidence="10" id="KW-1185">Reference proteome</keyword>
<dbReference type="RefSeq" id="WP_148073188.1">
    <property type="nucleotide sequence ID" value="NZ_CP042913.1"/>
</dbReference>
<keyword evidence="8" id="KW-0472">Membrane</keyword>
<dbReference type="SMART" id="SM00947">
    <property type="entry name" value="Pro_CA"/>
    <property type="match status" value="1"/>
</dbReference>
<protein>
    <recommendedName>
        <fullName evidence="2">carbonic anhydrase</fullName>
        <ecNumber evidence="2">4.2.1.1</ecNumber>
    </recommendedName>
</protein>
<evidence type="ECO:0000313" key="10">
    <source>
        <dbReference type="Proteomes" id="UP000323917"/>
    </source>
</evidence>
<comment type="catalytic activity">
    <reaction evidence="6">
        <text>hydrogencarbonate + H(+) = CO2 + H2O</text>
        <dbReference type="Rhea" id="RHEA:10748"/>
        <dbReference type="ChEBI" id="CHEBI:15377"/>
        <dbReference type="ChEBI" id="CHEBI:15378"/>
        <dbReference type="ChEBI" id="CHEBI:16526"/>
        <dbReference type="ChEBI" id="CHEBI:17544"/>
        <dbReference type="EC" id="4.2.1.1"/>
    </reaction>
</comment>
<evidence type="ECO:0000256" key="3">
    <source>
        <dbReference type="ARBA" id="ARBA00022723"/>
    </source>
</evidence>
<organism evidence="9 10">
    <name type="scientific">Bythopirellula goksoeyrii</name>
    <dbReference type="NCBI Taxonomy" id="1400387"/>
    <lineage>
        <taxon>Bacteria</taxon>
        <taxon>Pseudomonadati</taxon>
        <taxon>Planctomycetota</taxon>
        <taxon>Planctomycetia</taxon>
        <taxon>Pirellulales</taxon>
        <taxon>Lacipirellulaceae</taxon>
        <taxon>Bythopirellula</taxon>
    </lineage>
</organism>
<dbReference type="EC" id="4.2.1.1" evidence="2"/>
<feature type="binding site" evidence="7">
    <location>
        <position position="39"/>
    </location>
    <ligand>
        <name>Zn(2+)</name>
        <dbReference type="ChEBI" id="CHEBI:29105"/>
    </ligand>
</feature>
<keyword evidence="5 9" id="KW-0456">Lyase</keyword>
<dbReference type="PANTHER" id="PTHR11002:SF76">
    <property type="entry name" value="CARBONIC ANHYDRASE"/>
    <property type="match status" value="1"/>
</dbReference>
<evidence type="ECO:0000256" key="7">
    <source>
        <dbReference type="PIRSR" id="PIRSR601765-1"/>
    </source>
</evidence>
<comment type="similarity">
    <text evidence="1">Belongs to the beta-class carbonic anhydrase family.</text>
</comment>
<keyword evidence="4 7" id="KW-0862">Zinc</keyword>
<proteinExistence type="inferred from homology"/>
<keyword evidence="8" id="KW-0812">Transmembrane</keyword>
<dbReference type="OrthoDB" id="9769739at2"/>
<evidence type="ECO:0000256" key="6">
    <source>
        <dbReference type="ARBA" id="ARBA00048348"/>
    </source>
</evidence>
<dbReference type="GO" id="GO:0004089">
    <property type="term" value="F:carbonate dehydratase activity"/>
    <property type="evidence" value="ECO:0007669"/>
    <property type="project" value="UniProtKB-EC"/>
</dbReference>
<dbReference type="GO" id="GO:0008270">
    <property type="term" value="F:zinc ion binding"/>
    <property type="evidence" value="ECO:0007669"/>
    <property type="project" value="InterPro"/>
</dbReference>
<gene>
    <name evidence="9" type="primary">icfA_1</name>
    <name evidence="9" type="ORF">Pr1d_18350</name>
</gene>